<feature type="compositionally biased region" description="Polar residues" evidence="1">
    <location>
        <begin position="102"/>
        <end position="114"/>
    </location>
</feature>
<evidence type="ECO:0000313" key="3">
    <source>
        <dbReference type="Proteomes" id="UP000824120"/>
    </source>
</evidence>
<evidence type="ECO:0000256" key="1">
    <source>
        <dbReference type="SAM" id="MobiDB-lite"/>
    </source>
</evidence>
<reference evidence="2 3" key="1">
    <citation type="submission" date="2020-09" db="EMBL/GenBank/DDBJ databases">
        <title>De no assembly of potato wild relative species, Solanum commersonii.</title>
        <authorList>
            <person name="Cho K."/>
        </authorList>
    </citation>
    <scope>NUCLEOTIDE SEQUENCE [LARGE SCALE GENOMIC DNA]</scope>
    <source>
        <strain evidence="2">LZ3.2</strain>
        <tissue evidence="2">Leaf</tissue>
    </source>
</reference>
<dbReference type="Proteomes" id="UP000824120">
    <property type="component" value="Chromosome 8"/>
</dbReference>
<feature type="region of interest" description="Disordered" evidence="1">
    <location>
        <begin position="85"/>
        <end position="114"/>
    </location>
</feature>
<comment type="caution">
    <text evidence="2">The sequence shown here is derived from an EMBL/GenBank/DDBJ whole genome shotgun (WGS) entry which is preliminary data.</text>
</comment>
<gene>
    <name evidence="2" type="ORF">H5410_039749</name>
</gene>
<dbReference type="EMBL" id="JACXVP010000008">
    <property type="protein sequence ID" value="KAG5589235.1"/>
    <property type="molecule type" value="Genomic_DNA"/>
</dbReference>
<proteinExistence type="predicted"/>
<protein>
    <submittedName>
        <fullName evidence="2">Uncharacterized protein</fullName>
    </submittedName>
</protein>
<name>A0A9J5XLV0_SOLCO</name>
<feature type="region of interest" description="Disordered" evidence="1">
    <location>
        <begin position="1"/>
        <end position="60"/>
    </location>
</feature>
<organism evidence="2 3">
    <name type="scientific">Solanum commersonii</name>
    <name type="common">Commerson's wild potato</name>
    <name type="synonym">Commerson's nightshade</name>
    <dbReference type="NCBI Taxonomy" id="4109"/>
    <lineage>
        <taxon>Eukaryota</taxon>
        <taxon>Viridiplantae</taxon>
        <taxon>Streptophyta</taxon>
        <taxon>Embryophyta</taxon>
        <taxon>Tracheophyta</taxon>
        <taxon>Spermatophyta</taxon>
        <taxon>Magnoliopsida</taxon>
        <taxon>eudicotyledons</taxon>
        <taxon>Gunneridae</taxon>
        <taxon>Pentapetalae</taxon>
        <taxon>asterids</taxon>
        <taxon>lamiids</taxon>
        <taxon>Solanales</taxon>
        <taxon>Solanaceae</taxon>
        <taxon>Solanoideae</taxon>
        <taxon>Solaneae</taxon>
        <taxon>Solanum</taxon>
    </lineage>
</organism>
<feature type="compositionally biased region" description="Basic and acidic residues" evidence="1">
    <location>
        <begin position="47"/>
        <end position="60"/>
    </location>
</feature>
<accession>A0A9J5XLV0</accession>
<keyword evidence="3" id="KW-1185">Reference proteome</keyword>
<dbReference type="AlphaFoldDB" id="A0A9J5XLV0"/>
<sequence>MVQDEWKQLEVEDDNDKFGVEEDHVTEKLRDVKDEGKEAAREEEEENRGAKQMKFEEKRGEKKVNALLSSQSLALPIEFKDEGECASSPAKMCETPMGKCNGASTNSIRRAPSQ</sequence>
<evidence type="ECO:0000313" key="2">
    <source>
        <dbReference type="EMBL" id="KAG5589235.1"/>
    </source>
</evidence>
<dbReference type="OrthoDB" id="10442911at2759"/>
<feature type="compositionally biased region" description="Basic and acidic residues" evidence="1">
    <location>
        <begin position="1"/>
        <end position="40"/>
    </location>
</feature>